<comment type="caution">
    <text evidence="3">The sequence shown here is derived from an EMBL/GenBank/DDBJ whole genome shotgun (WGS) entry which is preliminary data.</text>
</comment>
<reference evidence="3" key="1">
    <citation type="submission" date="2019-09" db="EMBL/GenBank/DDBJ databases">
        <title>Draft genome information of white flower Hibiscus syriacus.</title>
        <authorList>
            <person name="Kim Y.-M."/>
        </authorList>
    </citation>
    <scope>NUCLEOTIDE SEQUENCE [LARGE SCALE GENOMIC DNA]</scope>
    <source>
        <strain evidence="3">YM2019G1</strain>
    </source>
</reference>
<dbReference type="EMBL" id="VEPZ02001278">
    <property type="protein sequence ID" value="KAE8682780.1"/>
    <property type="molecule type" value="Genomic_DNA"/>
</dbReference>
<feature type="region of interest" description="Disordered" evidence="1">
    <location>
        <begin position="68"/>
        <end position="115"/>
    </location>
</feature>
<proteinExistence type="predicted"/>
<sequence>MANSFCFVLVLLLASFIFTSEARPLNDAVPSSRSSITKGMEVLLDDLSLAIEGIKTGGKGHAFVDTVTNSGPSSGGQGNALVDAVINSGPSSGGQGNALVDAVTNSGPSSGGDGH</sequence>
<keyword evidence="4" id="KW-1185">Reference proteome</keyword>
<dbReference type="GO" id="GO:0045087">
    <property type="term" value="P:innate immune response"/>
    <property type="evidence" value="ECO:0007669"/>
    <property type="project" value="InterPro"/>
</dbReference>
<keyword evidence="2" id="KW-0732">Signal</keyword>
<evidence type="ECO:0000313" key="4">
    <source>
        <dbReference type="Proteomes" id="UP000436088"/>
    </source>
</evidence>
<protein>
    <submittedName>
        <fullName evidence="3">MRG family protein, putative isoform 1</fullName>
    </submittedName>
</protein>
<feature type="chain" id="PRO_5025474871" evidence="2">
    <location>
        <begin position="23"/>
        <end position="115"/>
    </location>
</feature>
<gene>
    <name evidence="3" type="ORF">F3Y22_tig00111237pilonHSYRG00027</name>
</gene>
<evidence type="ECO:0000313" key="3">
    <source>
        <dbReference type="EMBL" id="KAE8682780.1"/>
    </source>
</evidence>
<name>A0A6A2YTY0_HIBSY</name>
<dbReference type="AlphaFoldDB" id="A0A6A2YTY0"/>
<evidence type="ECO:0000256" key="1">
    <source>
        <dbReference type="SAM" id="MobiDB-lite"/>
    </source>
</evidence>
<feature type="signal peptide" evidence="2">
    <location>
        <begin position="1"/>
        <end position="22"/>
    </location>
</feature>
<dbReference type="GO" id="GO:0050793">
    <property type="term" value="P:regulation of developmental process"/>
    <property type="evidence" value="ECO:0007669"/>
    <property type="project" value="InterPro"/>
</dbReference>
<evidence type="ECO:0000256" key="2">
    <source>
        <dbReference type="SAM" id="SignalP"/>
    </source>
</evidence>
<dbReference type="Proteomes" id="UP000436088">
    <property type="component" value="Unassembled WGS sequence"/>
</dbReference>
<organism evidence="3 4">
    <name type="scientific">Hibiscus syriacus</name>
    <name type="common">Rose of Sharon</name>
    <dbReference type="NCBI Taxonomy" id="106335"/>
    <lineage>
        <taxon>Eukaryota</taxon>
        <taxon>Viridiplantae</taxon>
        <taxon>Streptophyta</taxon>
        <taxon>Embryophyta</taxon>
        <taxon>Tracheophyta</taxon>
        <taxon>Spermatophyta</taxon>
        <taxon>Magnoliopsida</taxon>
        <taxon>eudicotyledons</taxon>
        <taxon>Gunneridae</taxon>
        <taxon>Pentapetalae</taxon>
        <taxon>rosids</taxon>
        <taxon>malvids</taxon>
        <taxon>Malvales</taxon>
        <taxon>Malvaceae</taxon>
        <taxon>Malvoideae</taxon>
        <taxon>Hibiscus</taxon>
    </lineage>
</organism>
<dbReference type="PANTHER" id="PTHR34663:SF11">
    <property type="entry name" value="DERMOKINE-LIKE"/>
    <property type="match status" value="1"/>
</dbReference>
<dbReference type="InterPro" id="IPR044700">
    <property type="entry name" value="PIP2/PIPL1"/>
</dbReference>
<dbReference type="PANTHER" id="PTHR34663">
    <property type="entry name" value="OS06G0637400 PROTEIN"/>
    <property type="match status" value="1"/>
</dbReference>
<accession>A0A6A2YTY0</accession>